<evidence type="ECO:0000313" key="1">
    <source>
        <dbReference type="EMBL" id="MFD1706544.1"/>
    </source>
</evidence>
<dbReference type="RefSeq" id="WP_380773161.1">
    <property type="nucleotide sequence ID" value="NZ_JBHUEO010000015.1"/>
</dbReference>
<proteinExistence type="predicted"/>
<organism evidence="1 2">
    <name type="scientific">Siminovitchia sediminis</name>
    <dbReference type="NCBI Taxonomy" id="1274353"/>
    <lineage>
        <taxon>Bacteria</taxon>
        <taxon>Bacillati</taxon>
        <taxon>Bacillota</taxon>
        <taxon>Bacilli</taxon>
        <taxon>Bacillales</taxon>
        <taxon>Bacillaceae</taxon>
        <taxon>Siminovitchia</taxon>
    </lineage>
</organism>
<keyword evidence="2" id="KW-1185">Reference proteome</keyword>
<evidence type="ECO:0008006" key="3">
    <source>
        <dbReference type="Google" id="ProtNLM"/>
    </source>
</evidence>
<accession>A0ABW4KEA6</accession>
<sequence length="187" mass="21804">MGYKSLCEEGVRAMTSPLIVNMLTAAAIMLSISPADICIRPFLETYHAQIQQEKELEEVALHLADDFIRPLQSKDGESLQLSTKEEYIDYYSKISHMELAAEFLDVFFMEDDQVVKPKPGQLPLWIDRHRPYEFQKLSDTDMVLTQFSSYELYGPATLTIYYRLDQEKGWIIHEVFYETDMEEINQV</sequence>
<protein>
    <recommendedName>
        <fullName evidence="3">DUF3828 domain-containing protein</fullName>
    </recommendedName>
</protein>
<dbReference type="EMBL" id="JBHUEO010000015">
    <property type="protein sequence ID" value="MFD1706544.1"/>
    <property type="molecule type" value="Genomic_DNA"/>
</dbReference>
<name>A0ABW4KEA6_9BACI</name>
<reference evidence="2" key="1">
    <citation type="journal article" date="2019" name="Int. J. Syst. Evol. Microbiol.">
        <title>The Global Catalogue of Microorganisms (GCM) 10K type strain sequencing project: providing services to taxonomists for standard genome sequencing and annotation.</title>
        <authorList>
            <consortium name="The Broad Institute Genomics Platform"/>
            <consortium name="The Broad Institute Genome Sequencing Center for Infectious Disease"/>
            <person name="Wu L."/>
            <person name="Ma J."/>
        </authorList>
    </citation>
    <scope>NUCLEOTIDE SEQUENCE [LARGE SCALE GENOMIC DNA]</scope>
    <source>
        <strain evidence="2">CGMCC 1.12295</strain>
    </source>
</reference>
<comment type="caution">
    <text evidence="1">The sequence shown here is derived from an EMBL/GenBank/DDBJ whole genome shotgun (WGS) entry which is preliminary data.</text>
</comment>
<evidence type="ECO:0000313" key="2">
    <source>
        <dbReference type="Proteomes" id="UP001597301"/>
    </source>
</evidence>
<dbReference type="Proteomes" id="UP001597301">
    <property type="component" value="Unassembled WGS sequence"/>
</dbReference>
<gene>
    <name evidence="1" type="ORF">ACFSCZ_07220</name>
</gene>